<proteinExistence type="predicted"/>
<keyword evidence="2" id="KW-1185">Reference proteome</keyword>
<dbReference type="Gene3D" id="3.40.50.1000">
    <property type="entry name" value="HAD superfamily/HAD-like"/>
    <property type="match status" value="1"/>
</dbReference>
<dbReference type="SFLD" id="SFLDG01129">
    <property type="entry name" value="C1.5:_HAD__Beta-PGM__Phosphata"/>
    <property type="match status" value="1"/>
</dbReference>
<comment type="caution">
    <text evidence="1">The sequence shown here is derived from an EMBL/GenBank/DDBJ whole genome shotgun (WGS) entry which is preliminary data.</text>
</comment>
<dbReference type="AlphaFoldDB" id="A0A5C8ZB86"/>
<dbReference type="InterPro" id="IPR036412">
    <property type="entry name" value="HAD-like_sf"/>
</dbReference>
<dbReference type="SUPFAM" id="SSF56784">
    <property type="entry name" value="HAD-like"/>
    <property type="match status" value="1"/>
</dbReference>
<dbReference type="PANTHER" id="PTHR43611">
    <property type="entry name" value="ALPHA-D-GLUCOSE 1-PHOSPHATE PHOSPHATASE"/>
    <property type="match status" value="1"/>
</dbReference>
<dbReference type="Pfam" id="PF00702">
    <property type="entry name" value="Hydrolase"/>
    <property type="match status" value="1"/>
</dbReference>
<dbReference type="NCBIfam" id="TIGR01509">
    <property type="entry name" value="HAD-SF-IA-v3"/>
    <property type="match status" value="1"/>
</dbReference>
<accession>A0A5C8ZB86</accession>
<dbReference type="InterPro" id="IPR023214">
    <property type="entry name" value="HAD_sf"/>
</dbReference>
<dbReference type="EMBL" id="VKAD01000001">
    <property type="protein sequence ID" value="TXR54156.1"/>
    <property type="molecule type" value="Genomic_DNA"/>
</dbReference>
<gene>
    <name evidence="1" type="ORF">FME95_06365</name>
</gene>
<organism evidence="1 2">
    <name type="scientific">Reinekea thalattae</name>
    <dbReference type="NCBI Taxonomy" id="2593301"/>
    <lineage>
        <taxon>Bacteria</taxon>
        <taxon>Pseudomonadati</taxon>
        <taxon>Pseudomonadota</taxon>
        <taxon>Gammaproteobacteria</taxon>
        <taxon>Oceanospirillales</taxon>
        <taxon>Saccharospirillaceae</taxon>
        <taxon>Reinekea</taxon>
    </lineage>
</organism>
<protein>
    <submittedName>
        <fullName evidence="1">HAD family phosphatase</fullName>
    </submittedName>
</protein>
<dbReference type="CDD" id="cd02603">
    <property type="entry name" value="HAD_sEH-N_like"/>
    <property type="match status" value="1"/>
</dbReference>
<dbReference type="Proteomes" id="UP000321764">
    <property type="component" value="Unassembled WGS sequence"/>
</dbReference>
<sequence>MTAASIQNVVFDIGNVIVRWAPLEIIRLALGEAKASEQLATSIFQSDTWLALNKGFISETDAKLQYQQSLGLSNLECDRLFYYVKQTQILIFGSVDLLKRVKAAGYGVYALTDNVHEIVAHLKSSYSFWPLFDGAIVSAELGLLKPQAEIYQELLTQYKLEASQTVFIDDMPHNVAGAKAIGIAGIQFENAAQCEQELCKLLGHPL</sequence>
<dbReference type="PANTHER" id="PTHR43611:SF3">
    <property type="entry name" value="FLAVIN MONONUCLEOTIDE HYDROLASE 1, CHLOROPLATIC"/>
    <property type="match status" value="1"/>
</dbReference>
<evidence type="ECO:0000313" key="1">
    <source>
        <dbReference type="EMBL" id="TXR54156.1"/>
    </source>
</evidence>
<dbReference type="RefSeq" id="WP_147713555.1">
    <property type="nucleotide sequence ID" value="NZ_VKAD01000001.1"/>
</dbReference>
<dbReference type="InterPro" id="IPR006439">
    <property type="entry name" value="HAD-SF_hydro_IA"/>
</dbReference>
<dbReference type="InterPro" id="IPR023198">
    <property type="entry name" value="PGP-like_dom2"/>
</dbReference>
<dbReference type="Gene3D" id="1.10.150.240">
    <property type="entry name" value="Putative phosphatase, domain 2"/>
    <property type="match status" value="1"/>
</dbReference>
<dbReference type="OrthoDB" id="9797415at2"/>
<dbReference type="SFLD" id="SFLDS00003">
    <property type="entry name" value="Haloacid_Dehalogenase"/>
    <property type="match status" value="1"/>
</dbReference>
<reference evidence="1 2" key="1">
    <citation type="submission" date="2019-07" db="EMBL/GenBank/DDBJ databases">
        <title>Reinekea sp. strain SSH23 genome sequencing and assembly.</title>
        <authorList>
            <person name="Kim I."/>
        </authorList>
    </citation>
    <scope>NUCLEOTIDE SEQUENCE [LARGE SCALE GENOMIC DNA]</scope>
    <source>
        <strain evidence="1 2">SSH23</strain>
    </source>
</reference>
<evidence type="ECO:0000313" key="2">
    <source>
        <dbReference type="Proteomes" id="UP000321764"/>
    </source>
</evidence>
<name>A0A5C8ZB86_9GAMM</name>